<protein>
    <submittedName>
        <fullName evidence="1">Uncharacterized protein</fullName>
    </submittedName>
</protein>
<name>A0A447T934_CHRVL</name>
<reference evidence="1 2" key="1">
    <citation type="submission" date="2018-12" db="EMBL/GenBank/DDBJ databases">
        <authorList>
            <consortium name="Pathogen Informatics"/>
        </authorList>
    </citation>
    <scope>NUCLEOTIDE SEQUENCE [LARGE SCALE GENOMIC DNA]</scope>
    <source>
        <strain evidence="1 2">NCTC9695</strain>
    </source>
</reference>
<gene>
    <name evidence="1" type="ORF">NCTC9695_01810</name>
</gene>
<sequence>MKIDHLRSLLRSLTVNEIQQICLYEVDTDLRATGKDELIEYVLNRVDYNTLVKEANAVETLQPFKHVWLFSIDNQDLLENINWVVGCESENQDGVDLIPTYTLQTENANYVKFVHYVPLCHWSLVSPTQKELEVTFSRHVVVLKYLKKNKIFQVGFNGYTQGRAMPGVVRVSYFDILSKVQKWVEENFKLKLSGLQVQNGINSLVALDLFGVKDIRQELNVDGARVGIDLDEDSGRSVSEYLNSSMGASQDSVRDFLERGHADQVMLKWEDFEFLTRIQYYELATEIMFIWRGKKVRENVSKAIELIINSVKIGSGEELSKIASYVKDKMTGVVTALDIVGLFKVSAKSAYSVLASLAKEGVVRPCYRVKTNLILIDFKNDWRGNFFDFPDFVVDESGAQIRLSGLECFEIGFEVIKK</sequence>
<dbReference type="Proteomes" id="UP000275777">
    <property type="component" value="Chromosome"/>
</dbReference>
<accession>A0A447T934</accession>
<dbReference type="AlphaFoldDB" id="A0A447T934"/>
<dbReference type="EMBL" id="LR134182">
    <property type="protein sequence ID" value="VEB41383.1"/>
    <property type="molecule type" value="Genomic_DNA"/>
</dbReference>
<proteinExistence type="predicted"/>
<evidence type="ECO:0000313" key="1">
    <source>
        <dbReference type="EMBL" id="VEB41383.1"/>
    </source>
</evidence>
<organism evidence="1 2">
    <name type="scientific">Chromobacterium violaceum</name>
    <dbReference type="NCBI Taxonomy" id="536"/>
    <lineage>
        <taxon>Bacteria</taxon>
        <taxon>Pseudomonadati</taxon>
        <taxon>Pseudomonadota</taxon>
        <taxon>Betaproteobacteria</taxon>
        <taxon>Neisseriales</taxon>
        <taxon>Chromobacteriaceae</taxon>
        <taxon>Chromobacterium</taxon>
    </lineage>
</organism>
<evidence type="ECO:0000313" key="2">
    <source>
        <dbReference type="Proteomes" id="UP000275777"/>
    </source>
</evidence>